<feature type="domain" description="AAA ATPase AAA+ lid" evidence="3">
    <location>
        <begin position="201"/>
        <end position="244"/>
    </location>
</feature>
<sequence length="401" mass="43907">MANENRTLLTKLVKGREKHQPARNDDQLLGVDFLFLPDERKGKNEGGDQVAYFSVAPPGVGKTLLAKAVVGANFFSIPASQFVEIYVGFGASRVRSLYQEAKDNVNVISCFFSIEMGAWFKGSGGQERDATLNQLLVCWDGFEGRGNVITVASANRADILDPAPVRPGWFDRKINFIPKPGLIVRMEILYVSIDICPCSDDVDYLDVANMTDGMVGTELANIVEVAAINMLRDGRTEITMDDLLQAPKIEERGKLDSKERSTETWRQVGINEAAMAVVVVNFPDLKNIQFVPIARTAGRELVGNPCWIISVQLAACSADELWYGKGQLSTISAETVRSAARTFVLGGLSDNHFEKFDKTRIPSPGSVEAMPPSIADIRASKCVEFQETMTNQNETSVGSNA</sequence>
<evidence type="ECO:0000256" key="1">
    <source>
        <dbReference type="ARBA" id="ARBA00022946"/>
    </source>
</evidence>
<evidence type="ECO:0000313" key="5">
    <source>
        <dbReference type="Proteomes" id="UP000030687"/>
    </source>
</evidence>
<dbReference type="Gene3D" id="3.40.50.300">
    <property type="entry name" value="P-loop containing nucleotide triphosphate hydrolases"/>
    <property type="match status" value="1"/>
</dbReference>
<evidence type="ECO:0000259" key="2">
    <source>
        <dbReference type="Pfam" id="PF00004"/>
    </source>
</evidence>
<protein>
    <recommendedName>
        <fullName evidence="6">AAA+ ATPase domain-containing protein</fullName>
    </recommendedName>
</protein>
<dbReference type="Gramene" id="ESR44783">
    <property type="protein sequence ID" value="ESR44783"/>
    <property type="gene ID" value="CICLE_v10003551mg"/>
</dbReference>
<dbReference type="InterPro" id="IPR041569">
    <property type="entry name" value="AAA_lid_3"/>
</dbReference>
<dbReference type="GO" id="GO:0004176">
    <property type="term" value="F:ATP-dependent peptidase activity"/>
    <property type="evidence" value="ECO:0007669"/>
    <property type="project" value="TreeGrafter"/>
</dbReference>
<dbReference type="EMBL" id="KI536799">
    <property type="protein sequence ID" value="ESR44783.1"/>
    <property type="molecule type" value="Genomic_DNA"/>
</dbReference>
<feature type="domain" description="ATPase AAA-type core" evidence="2">
    <location>
        <begin position="55"/>
        <end position="176"/>
    </location>
</feature>
<dbReference type="PANTHER" id="PTHR23076:SF56">
    <property type="entry name" value="INACTIVE ATP-DEPENDENT ZINC METALLOPROTEASE FTSHI 2, CHLOROPLASTIC-RELATED"/>
    <property type="match status" value="1"/>
</dbReference>
<evidence type="ECO:0000259" key="3">
    <source>
        <dbReference type="Pfam" id="PF17862"/>
    </source>
</evidence>
<dbReference type="Pfam" id="PF00004">
    <property type="entry name" value="AAA"/>
    <property type="match status" value="1"/>
</dbReference>
<dbReference type="KEGG" id="cic:CICLE_v10003551mg"/>
<dbReference type="SUPFAM" id="SSF52540">
    <property type="entry name" value="P-loop containing nucleoside triphosphate hydrolases"/>
    <property type="match status" value="1"/>
</dbReference>
<dbReference type="STRING" id="85681.V4SB58"/>
<dbReference type="GO" id="GO:0005524">
    <property type="term" value="F:ATP binding"/>
    <property type="evidence" value="ECO:0007669"/>
    <property type="project" value="InterPro"/>
</dbReference>
<evidence type="ECO:0008006" key="6">
    <source>
        <dbReference type="Google" id="ProtNLM"/>
    </source>
</evidence>
<dbReference type="GO" id="GO:0062091">
    <property type="term" value="C:Ycf2/FtsHi complex"/>
    <property type="evidence" value="ECO:0007669"/>
    <property type="project" value="EnsemblPlants"/>
</dbReference>
<keyword evidence="5" id="KW-1185">Reference proteome</keyword>
<dbReference type="GO" id="GO:0045037">
    <property type="term" value="P:protein import into chloroplast stroma"/>
    <property type="evidence" value="ECO:0007669"/>
    <property type="project" value="EnsemblPlants"/>
</dbReference>
<dbReference type="GO" id="GO:0016464">
    <property type="term" value="F:chloroplast protein-transporting ATPase activity"/>
    <property type="evidence" value="ECO:0007669"/>
    <property type="project" value="EnsemblPlants"/>
</dbReference>
<dbReference type="GO" id="GO:0009941">
    <property type="term" value="C:chloroplast envelope"/>
    <property type="evidence" value="ECO:0007669"/>
    <property type="project" value="EnsemblPlants"/>
</dbReference>
<proteinExistence type="predicted"/>
<dbReference type="GO" id="GO:0006508">
    <property type="term" value="P:proteolysis"/>
    <property type="evidence" value="ECO:0007669"/>
    <property type="project" value="TreeGrafter"/>
</dbReference>
<organism evidence="4 5">
    <name type="scientific">Citrus clementina</name>
    <name type="common">Clementine</name>
    <name type="synonym">Citrus deliciosa x Citrus sinensis</name>
    <dbReference type="NCBI Taxonomy" id="85681"/>
    <lineage>
        <taxon>Eukaryota</taxon>
        <taxon>Viridiplantae</taxon>
        <taxon>Streptophyta</taxon>
        <taxon>Embryophyta</taxon>
        <taxon>Tracheophyta</taxon>
        <taxon>Spermatophyta</taxon>
        <taxon>Magnoliopsida</taxon>
        <taxon>eudicotyledons</taxon>
        <taxon>Gunneridae</taxon>
        <taxon>Pentapetalae</taxon>
        <taxon>rosids</taxon>
        <taxon>malvids</taxon>
        <taxon>Sapindales</taxon>
        <taxon>Rutaceae</taxon>
        <taxon>Aurantioideae</taxon>
        <taxon>Citrus</taxon>
    </lineage>
</organism>
<dbReference type="AlphaFoldDB" id="V4SB58"/>
<dbReference type="eggNOG" id="KOG0731">
    <property type="taxonomic scope" value="Eukaryota"/>
</dbReference>
<dbReference type="Pfam" id="PF17862">
    <property type="entry name" value="AAA_lid_3"/>
    <property type="match status" value="1"/>
</dbReference>
<dbReference type="InterPro" id="IPR003959">
    <property type="entry name" value="ATPase_AAA_core"/>
</dbReference>
<dbReference type="InterPro" id="IPR027417">
    <property type="entry name" value="P-loop_NTPase"/>
</dbReference>
<dbReference type="Proteomes" id="UP000030687">
    <property type="component" value="Unassembled WGS sequence"/>
</dbReference>
<dbReference type="PANTHER" id="PTHR23076">
    <property type="entry name" value="METALLOPROTEASE M41 FTSH"/>
    <property type="match status" value="1"/>
</dbReference>
<accession>V4SB58</accession>
<reference evidence="4 5" key="1">
    <citation type="submission" date="2013-10" db="EMBL/GenBank/DDBJ databases">
        <authorList>
            <consortium name="International Citrus Genome Consortium"/>
            <person name="Jenkins J."/>
            <person name="Schmutz J."/>
            <person name="Prochnik S."/>
            <person name="Rokhsar D."/>
            <person name="Gmitter F."/>
            <person name="Ollitrault P."/>
            <person name="Machado M."/>
            <person name="Talon M."/>
            <person name="Wincker P."/>
            <person name="Jaillon O."/>
            <person name="Morgante M."/>
        </authorList>
    </citation>
    <scope>NUCLEOTIDE SEQUENCE</scope>
    <source>
        <strain evidence="5">cv. Clemenules</strain>
    </source>
</reference>
<name>V4SB58_CITCL</name>
<dbReference type="InParanoid" id="V4SB58"/>
<keyword evidence="1" id="KW-0809">Transit peptide</keyword>
<gene>
    <name evidence="4" type="ORF">CICLE_v10003551mg</name>
</gene>
<evidence type="ECO:0000313" key="4">
    <source>
        <dbReference type="EMBL" id="ESR44783.1"/>
    </source>
</evidence>
<dbReference type="GO" id="GO:0016887">
    <property type="term" value="F:ATP hydrolysis activity"/>
    <property type="evidence" value="ECO:0007669"/>
    <property type="project" value="InterPro"/>
</dbReference>
<dbReference type="Gene3D" id="1.10.8.60">
    <property type="match status" value="1"/>
</dbReference>